<evidence type="ECO:0000313" key="12">
    <source>
        <dbReference type="EMBL" id="AGK60293.1"/>
    </source>
</evidence>
<dbReference type="GO" id="GO:0016682">
    <property type="term" value="F:oxidoreductase activity, acting on diphenols and related substances as donors, oxygen as acceptor"/>
    <property type="evidence" value="ECO:0007669"/>
    <property type="project" value="TreeGrafter"/>
</dbReference>
<feature type="transmembrane region" description="Helical" evidence="11">
    <location>
        <begin position="319"/>
        <end position="338"/>
    </location>
</feature>
<dbReference type="OrthoDB" id="41618at2157"/>
<dbReference type="GO" id="GO:0009055">
    <property type="term" value="F:electron transfer activity"/>
    <property type="evidence" value="ECO:0007669"/>
    <property type="project" value="InterPro"/>
</dbReference>
<feature type="transmembrane region" description="Helical" evidence="11">
    <location>
        <begin position="431"/>
        <end position="451"/>
    </location>
</feature>
<keyword evidence="2" id="KW-0813">Transport</keyword>
<evidence type="ECO:0000256" key="1">
    <source>
        <dbReference type="ARBA" id="ARBA00004651"/>
    </source>
</evidence>
<dbReference type="PANTHER" id="PTHR30365:SF14">
    <property type="entry name" value="CYTOCHROME BD MENAQUINOL OXIDASE SUBUNIT I-RELATED"/>
    <property type="match status" value="1"/>
</dbReference>
<dbReference type="HOGENOM" id="CLU_030555_3_3_2"/>
<dbReference type="GO" id="GO:0019646">
    <property type="term" value="P:aerobic electron transport chain"/>
    <property type="evidence" value="ECO:0007669"/>
    <property type="project" value="InterPro"/>
</dbReference>
<evidence type="ECO:0000256" key="6">
    <source>
        <dbReference type="ARBA" id="ARBA00022723"/>
    </source>
</evidence>
<proteinExistence type="predicted"/>
<feature type="transmembrane region" description="Helical" evidence="11">
    <location>
        <begin position="282"/>
        <end position="307"/>
    </location>
</feature>
<evidence type="ECO:0000256" key="4">
    <source>
        <dbReference type="ARBA" id="ARBA00022617"/>
    </source>
</evidence>
<dbReference type="EMBL" id="CP005290">
    <property type="protein sequence ID" value="AGK60293.1"/>
    <property type="molecule type" value="Genomic_DNA"/>
</dbReference>
<evidence type="ECO:0000256" key="2">
    <source>
        <dbReference type="ARBA" id="ARBA00022448"/>
    </source>
</evidence>
<feature type="transmembrane region" description="Helical" evidence="11">
    <location>
        <begin position="65"/>
        <end position="86"/>
    </location>
</feature>
<feature type="transmembrane region" description="Helical" evidence="11">
    <location>
        <begin position="400"/>
        <end position="424"/>
    </location>
</feature>
<feature type="transmembrane region" description="Helical" evidence="11">
    <location>
        <begin position="481"/>
        <end position="500"/>
    </location>
</feature>
<organism evidence="12 13">
    <name type="scientific">Archaeoglobus sulfaticallidus PM70-1</name>
    <dbReference type="NCBI Taxonomy" id="387631"/>
    <lineage>
        <taxon>Archaea</taxon>
        <taxon>Methanobacteriati</taxon>
        <taxon>Methanobacteriota</taxon>
        <taxon>Archaeoglobi</taxon>
        <taxon>Archaeoglobales</taxon>
        <taxon>Archaeoglobaceae</taxon>
        <taxon>Archaeoglobus</taxon>
    </lineage>
</organism>
<evidence type="ECO:0000256" key="9">
    <source>
        <dbReference type="ARBA" id="ARBA00023004"/>
    </source>
</evidence>
<feature type="transmembrane region" description="Helical" evidence="11">
    <location>
        <begin position="24"/>
        <end position="45"/>
    </location>
</feature>
<keyword evidence="13" id="KW-1185">Reference proteome</keyword>
<keyword evidence="3" id="KW-1003">Cell membrane</keyword>
<dbReference type="GO" id="GO:0046872">
    <property type="term" value="F:metal ion binding"/>
    <property type="evidence" value="ECO:0007669"/>
    <property type="project" value="UniProtKB-KW"/>
</dbReference>
<keyword evidence="6" id="KW-0479">Metal-binding</keyword>
<feature type="transmembrane region" description="Helical" evidence="11">
    <location>
        <begin position="98"/>
        <end position="120"/>
    </location>
</feature>
<evidence type="ECO:0000313" key="13">
    <source>
        <dbReference type="Proteomes" id="UP000013307"/>
    </source>
</evidence>
<evidence type="ECO:0000256" key="11">
    <source>
        <dbReference type="SAM" id="Phobius"/>
    </source>
</evidence>
<evidence type="ECO:0000256" key="7">
    <source>
        <dbReference type="ARBA" id="ARBA00022982"/>
    </source>
</evidence>
<gene>
    <name evidence="12" type="ORF">Asulf_00260</name>
</gene>
<dbReference type="KEGG" id="ast:Asulf_00260"/>
<comment type="subcellular location">
    <subcellularLocation>
        <location evidence="1">Cell membrane</location>
        <topology evidence="1">Multi-pass membrane protein</topology>
    </subcellularLocation>
</comment>
<evidence type="ECO:0000256" key="10">
    <source>
        <dbReference type="ARBA" id="ARBA00023136"/>
    </source>
</evidence>
<feature type="transmembrane region" description="Helical" evidence="11">
    <location>
        <begin position="132"/>
        <end position="152"/>
    </location>
</feature>
<keyword evidence="9" id="KW-0408">Iron</keyword>
<dbReference type="STRING" id="387631.Asulf_00260"/>
<accession>N0BBA6</accession>
<dbReference type="eggNOG" id="arCOG02721">
    <property type="taxonomic scope" value="Archaea"/>
</dbReference>
<keyword evidence="10 11" id="KW-0472">Membrane</keyword>
<dbReference type="Pfam" id="PF01654">
    <property type="entry name" value="Cyt_bd_oxida_I"/>
    <property type="match status" value="3"/>
</dbReference>
<name>N0BBA6_9EURY</name>
<dbReference type="Proteomes" id="UP000013307">
    <property type="component" value="Chromosome"/>
</dbReference>
<keyword evidence="8 11" id="KW-1133">Transmembrane helix</keyword>
<dbReference type="RefSeq" id="WP_015589892.1">
    <property type="nucleotide sequence ID" value="NC_021169.1"/>
</dbReference>
<dbReference type="InterPro" id="IPR002585">
    <property type="entry name" value="Cyt-d_ubiquinol_oxidase_su_1"/>
</dbReference>
<evidence type="ECO:0000256" key="5">
    <source>
        <dbReference type="ARBA" id="ARBA00022692"/>
    </source>
</evidence>
<dbReference type="GO" id="GO:0070069">
    <property type="term" value="C:cytochrome complex"/>
    <property type="evidence" value="ECO:0007669"/>
    <property type="project" value="InterPro"/>
</dbReference>
<evidence type="ECO:0000256" key="8">
    <source>
        <dbReference type="ARBA" id="ARBA00022989"/>
    </source>
</evidence>
<dbReference type="AlphaFoldDB" id="N0BBA6"/>
<dbReference type="GO" id="GO:0020037">
    <property type="term" value="F:heme binding"/>
    <property type="evidence" value="ECO:0007669"/>
    <property type="project" value="TreeGrafter"/>
</dbReference>
<sequence>MLDQWLSSYPAGYDRVLSMIGIEIHWIILQYILGLSLLAVVAEVIWLKTKKEEWAKISRTIAKGFIIVFAVGAAMGTASEFGLVLLWPNLIEAAGRYIYFPLYAEIFAFLMEVIFIYMFWYAWKKLPTKAHIVVGILAITGAWFSASMIMSVNSYMQAPPGIIPAYDNGWRFDEGYPKLTLFVPNEIVSALDVEVLQSLGTDVLGKTDNSVIVALPVSIVKQLISDAFSGKTVGESLLYVALTDAAKNSLKDVPALNVVDAIVANTVKEVGVYTVTFKSPTYFASLLHTLFAAITVSSFTVAGGYALSYSRKNVKHAKLGLKYGLYFAIASLAFQGIVTGHEMGVAVAEWNPEKFAAMEANTPAFLERIVAYLSYGNFNAEIPDYYQIPDDLRPPLLIHYLYYVKITVAAVLGIMALLAAYMLYRDREVSYGYLIILPIVAQVVSFLGWAVREIGRKPWTIYGVMDVGTAHTINPPTLGEAAIISLYFVGILAVLTYSTYKFLWRG</sequence>
<keyword evidence="7" id="KW-0249">Electron transport</keyword>
<protein>
    <submittedName>
        <fullName evidence="12">Cytochrome bd-I ubiquinol oxidase subunit 1 apoprotein</fullName>
    </submittedName>
</protein>
<keyword evidence="5 11" id="KW-0812">Transmembrane</keyword>
<dbReference type="GeneID" id="15391906"/>
<keyword evidence="4" id="KW-0349">Heme</keyword>
<evidence type="ECO:0000256" key="3">
    <source>
        <dbReference type="ARBA" id="ARBA00022475"/>
    </source>
</evidence>
<dbReference type="PANTHER" id="PTHR30365">
    <property type="entry name" value="CYTOCHROME D UBIQUINOL OXIDASE"/>
    <property type="match status" value="1"/>
</dbReference>
<reference evidence="12 13" key="1">
    <citation type="journal article" date="2013" name="Genome Announc.">
        <title>Complete Genome Sequence of the Thermophilic and Facultatively Chemolithoautotrophic Sulfate Reducer Archaeoglobus sulfaticallidus Strain PM70-1T.</title>
        <authorList>
            <person name="Stokke R."/>
            <person name="Hocking W.P."/>
            <person name="Steinsbu B.O."/>
            <person name="Steen I.H."/>
        </authorList>
    </citation>
    <scope>NUCLEOTIDE SEQUENCE [LARGE SCALE GENOMIC DNA]</scope>
    <source>
        <strain evidence="12">PM70-1</strain>
    </source>
</reference>
<dbReference type="GO" id="GO:0005886">
    <property type="term" value="C:plasma membrane"/>
    <property type="evidence" value="ECO:0007669"/>
    <property type="project" value="UniProtKB-SubCell"/>
</dbReference>